<dbReference type="GO" id="GO:0042910">
    <property type="term" value="F:xenobiotic transmembrane transporter activity"/>
    <property type="evidence" value="ECO:0007669"/>
    <property type="project" value="TreeGrafter"/>
</dbReference>
<dbReference type="Gene3D" id="3.30.70.1440">
    <property type="entry name" value="Multidrug efflux transporter AcrB pore domain"/>
    <property type="match status" value="1"/>
</dbReference>
<evidence type="ECO:0000256" key="6">
    <source>
        <dbReference type="ARBA" id="ARBA00022692"/>
    </source>
</evidence>
<evidence type="ECO:0000256" key="9">
    <source>
        <dbReference type="SAM" id="MobiDB-lite"/>
    </source>
</evidence>
<dbReference type="Gene3D" id="3.30.70.1320">
    <property type="entry name" value="Multidrug efflux transporter AcrB pore domain like"/>
    <property type="match status" value="1"/>
</dbReference>
<comment type="similarity">
    <text evidence="2">Belongs to the resistance-nodulation-cell division (RND) (TC 2.A.6) family.</text>
</comment>
<dbReference type="SUPFAM" id="SSF82866">
    <property type="entry name" value="Multidrug efflux transporter AcrB transmembrane domain"/>
    <property type="match status" value="2"/>
</dbReference>
<dbReference type="SUPFAM" id="SSF82693">
    <property type="entry name" value="Multidrug efflux transporter AcrB pore domain, PN1, PN2, PC1 and PC2 subdomains"/>
    <property type="match status" value="3"/>
</dbReference>
<evidence type="ECO:0000256" key="5">
    <source>
        <dbReference type="ARBA" id="ARBA00022519"/>
    </source>
</evidence>
<keyword evidence="4" id="KW-1003">Cell membrane</keyword>
<dbReference type="Gene3D" id="3.30.2090.10">
    <property type="entry name" value="Multidrug efflux transporter AcrB TolC docking domain, DN and DC subdomains"/>
    <property type="match status" value="2"/>
</dbReference>
<dbReference type="Gene3D" id="3.30.70.1430">
    <property type="entry name" value="Multidrug efflux transporter AcrB pore domain"/>
    <property type="match status" value="2"/>
</dbReference>
<sequence>MTEFFLRRPIFASVASLVILLLGMISIPILPIAQYPNIAPPTVTVTAVYTGASAEAVESSVTTPLEQAINGVQGLRYISSQSGSDGTSQITCTFNLDRNLDQAANDVQNAVNLAQGRLPNEVKLTGVSVAKNSGTFVMAIGVTSTDPRWDPIYMTNYLENNVTNDLKRIVGVSDVLVFGERKYAMRLWVDPKRLADNHLTAGDVVTALQSQNVQVAAGAIGAPPTNGKQPYEYGVRATGRLTNTTEFSNIILRTTADGGFVKVSDIGRVTLGAESYNGGLAFDGHDGIGLGVLQLQSGNALQVSKQVRATLERLSQKFPAGMTYHVAFDTTEFVSESIKEVVITLVIAISLVVLVIFLFLQDWRTTLIPALTIPVSLIGTFFLMNVLGFSINQLTLFGLTLATGLVVDDAIVVIENIARFIQEKGMPPLEGAREAMTEIQGAVVASSLVLLAVFVPVAFFPGTTGQLYKQFALTIACSIAISLFCALTLTPVLSSLLLGRNKHRESRIFRPVNRAIEATRSGYRRVLPRVLAWRYAALAAFAVLLGVTAWAYTSIPTGFIPDEDQGFAIIAMQAPPGVSLDYTHQKQKIIESILKQQPEISDVFDAAGFSFTGNGSNYATMFIRLRPWSERAGAQHTLDAVINRVNMQLFFLPGVQAFMVNPPAIPGLGFQGGFDFQLEDRGNAGIPAMLGAAYSIIIPANAPSAPTSRVYTTFRNDKPTVLVNVDRSQALSLGVPLTDLFNTMQVYLGSVYVNDFDMSGKSYRVYVQADQPYRSSINDLNNIYVRSSTPIIANGAQVLPPAIPISSLMSVQQTKGPQNITHFNLYRSIDITGSPKAGHGSGEALNFMQSLAAHLPPGFASEWSGISREQIESGAQAALIFGLGIVFVFLVLAAQYESFADPLIILFAVPLALLGAIGGLWIRGITSDVFAQVGYVMLIGLASKNAILIVEFANQMRDQGLDTITAVRRAAETRLRPILMTSIAFVLGVTPLVFASGAGSASRHSLGTAVFGGMIVSTILNLVITPVLYVLIAGLEDRLGIGRSKHITRPPDTDGRGTTAPTQEPARA</sequence>
<dbReference type="FunFam" id="1.20.1640.10:FF:000001">
    <property type="entry name" value="Efflux pump membrane transporter"/>
    <property type="match status" value="1"/>
</dbReference>
<dbReference type="PRINTS" id="PR00702">
    <property type="entry name" value="ACRIFLAVINRP"/>
</dbReference>
<name>A0AAN1XYB7_UNVUL</name>
<evidence type="ECO:0000256" key="4">
    <source>
        <dbReference type="ARBA" id="ARBA00022475"/>
    </source>
</evidence>
<dbReference type="InterPro" id="IPR027463">
    <property type="entry name" value="AcrB_DN_DC_subdom"/>
</dbReference>
<feature type="transmembrane region" description="Helical" evidence="10">
    <location>
        <begin position="397"/>
        <end position="418"/>
    </location>
</feature>
<dbReference type="Gene3D" id="1.20.1640.10">
    <property type="entry name" value="Multidrug efflux transporter AcrB transmembrane domain"/>
    <property type="match status" value="2"/>
</dbReference>
<dbReference type="GO" id="GO:0015562">
    <property type="term" value="F:efflux transmembrane transporter activity"/>
    <property type="evidence" value="ECO:0007669"/>
    <property type="project" value="InterPro"/>
</dbReference>
<dbReference type="Pfam" id="PF00873">
    <property type="entry name" value="ACR_tran"/>
    <property type="match status" value="1"/>
</dbReference>
<feature type="transmembrane region" description="Helical" evidence="10">
    <location>
        <begin position="903"/>
        <end position="923"/>
    </location>
</feature>
<dbReference type="InterPro" id="IPR001036">
    <property type="entry name" value="Acrflvin-R"/>
</dbReference>
<feature type="transmembrane region" description="Helical" evidence="10">
    <location>
        <begin position="341"/>
        <end position="360"/>
    </location>
</feature>
<feature type="transmembrane region" description="Helical" evidence="10">
    <location>
        <begin position="12"/>
        <end position="33"/>
    </location>
</feature>
<dbReference type="GO" id="GO:0005886">
    <property type="term" value="C:plasma membrane"/>
    <property type="evidence" value="ECO:0007669"/>
    <property type="project" value="UniProtKB-SubCell"/>
</dbReference>
<dbReference type="GO" id="GO:0009636">
    <property type="term" value="P:response to toxic substance"/>
    <property type="evidence" value="ECO:0007669"/>
    <property type="project" value="UniProtKB-ARBA"/>
</dbReference>
<feature type="transmembrane region" description="Helical" evidence="10">
    <location>
        <begin position="367"/>
        <end position="391"/>
    </location>
</feature>
<dbReference type="RefSeq" id="WP_317994808.1">
    <property type="nucleotide sequence ID" value="NZ_AP025523.1"/>
</dbReference>
<dbReference type="PANTHER" id="PTHR32063">
    <property type="match status" value="1"/>
</dbReference>
<keyword evidence="8 10" id="KW-0472">Membrane</keyword>
<keyword evidence="3" id="KW-0813">Transport</keyword>
<dbReference type="Proteomes" id="UP001317532">
    <property type="component" value="Chromosome"/>
</dbReference>
<organism evidence="11 12">
    <name type="scientific">Vulcanimicrobium alpinum</name>
    <dbReference type="NCBI Taxonomy" id="3016050"/>
    <lineage>
        <taxon>Bacteria</taxon>
        <taxon>Bacillati</taxon>
        <taxon>Vulcanimicrobiota</taxon>
        <taxon>Vulcanimicrobiia</taxon>
        <taxon>Vulcanimicrobiales</taxon>
        <taxon>Vulcanimicrobiaceae</taxon>
        <taxon>Vulcanimicrobium</taxon>
    </lineage>
</organism>
<accession>A0AAN1XYB7</accession>
<evidence type="ECO:0000256" key="3">
    <source>
        <dbReference type="ARBA" id="ARBA00022448"/>
    </source>
</evidence>
<keyword evidence="12" id="KW-1185">Reference proteome</keyword>
<dbReference type="FunFam" id="3.30.70.1430:FF:000001">
    <property type="entry name" value="Efflux pump membrane transporter"/>
    <property type="match status" value="1"/>
</dbReference>
<protein>
    <submittedName>
        <fullName evidence="11">Multidrug efflux RND transporter permease subunit</fullName>
    </submittedName>
</protein>
<feature type="transmembrane region" description="Helical" evidence="10">
    <location>
        <begin position="531"/>
        <end position="552"/>
    </location>
</feature>
<evidence type="ECO:0000256" key="10">
    <source>
        <dbReference type="SAM" id="Phobius"/>
    </source>
</evidence>
<reference evidence="11 12" key="1">
    <citation type="journal article" date="2022" name="ISME Commun">
        <title>Vulcanimicrobium alpinus gen. nov. sp. nov., the first cultivated representative of the candidate phylum 'Eremiobacterota', is a metabolically versatile aerobic anoxygenic phototroph.</title>
        <authorList>
            <person name="Yabe S."/>
            <person name="Muto K."/>
            <person name="Abe K."/>
            <person name="Yokota A."/>
            <person name="Staudigel H."/>
            <person name="Tebo B.M."/>
        </authorList>
    </citation>
    <scope>NUCLEOTIDE SEQUENCE [LARGE SCALE GENOMIC DNA]</scope>
    <source>
        <strain evidence="11 12">WC8-2</strain>
    </source>
</reference>
<keyword evidence="5" id="KW-0997">Cell inner membrane</keyword>
<evidence type="ECO:0000313" key="11">
    <source>
        <dbReference type="EMBL" id="BDE07194.1"/>
    </source>
</evidence>
<keyword evidence="7 10" id="KW-1133">Transmembrane helix</keyword>
<evidence type="ECO:0000256" key="7">
    <source>
        <dbReference type="ARBA" id="ARBA00022989"/>
    </source>
</evidence>
<evidence type="ECO:0000313" key="12">
    <source>
        <dbReference type="Proteomes" id="UP001317532"/>
    </source>
</evidence>
<evidence type="ECO:0000256" key="8">
    <source>
        <dbReference type="ARBA" id="ARBA00023136"/>
    </source>
</evidence>
<dbReference type="KEGG" id="vab:WPS_24700"/>
<feature type="transmembrane region" description="Helical" evidence="10">
    <location>
        <begin position="471"/>
        <end position="498"/>
    </location>
</feature>
<evidence type="ECO:0000256" key="1">
    <source>
        <dbReference type="ARBA" id="ARBA00004429"/>
    </source>
</evidence>
<comment type="subcellular location">
    <subcellularLocation>
        <location evidence="1">Cell inner membrane</location>
        <topology evidence="1">Multi-pass membrane protein</topology>
    </subcellularLocation>
</comment>
<keyword evidence="6 10" id="KW-0812">Transmembrane</keyword>
<gene>
    <name evidence="11" type="ORF">WPS_24700</name>
</gene>
<dbReference type="InterPro" id="IPR004764">
    <property type="entry name" value="MdtF-like"/>
</dbReference>
<evidence type="ECO:0000256" key="2">
    <source>
        <dbReference type="ARBA" id="ARBA00010942"/>
    </source>
</evidence>
<dbReference type="NCBIfam" id="TIGR00915">
    <property type="entry name" value="2A0602"/>
    <property type="match status" value="1"/>
</dbReference>
<dbReference type="SUPFAM" id="SSF82714">
    <property type="entry name" value="Multidrug efflux transporter AcrB TolC docking domain, DN and DC subdomains"/>
    <property type="match status" value="2"/>
</dbReference>
<feature type="transmembrane region" description="Helical" evidence="10">
    <location>
        <begin position="1010"/>
        <end position="1035"/>
    </location>
</feature>
<feature type="transmembrane region" description="Helical" evidence="10">
    <location>
        <begin position="877"/>
        <end position="896"/>
    </location>
</feature>
<dbReference type="PANTHER" id="PTHR32063:SF11">
    <property type="entry name" value="CATION OR DRUG EFFLUX SYSTEM PROTEIN"/>
    <property type="match status" value="1"/>
</dbReference>
<dbReference type="EMBL" id="AP025523">
    <property type="protein sequence ID" value="BDE07194.1"/>
    <property type="molecule type" value="Genomic_DNA"/>
</dbReference>
<feature type="transmembrane region" description="Helical" evidence="10">
    <location>
        <begin position="978"/>
        <end position="998"/>
    </location>
</feature>
<dbReference type="AlphaFoldDB" id="A0AAN1XYB7"/>
<feature type="transmembrane region" description="Helical" evidence="10">
    <location>
        <begin position="439"/>
        <end position="459"/>
    </location>
</feature>
<proteinExistence type="inferred from homology"/>
<feature type="transmembrane region" description="Helical" evidence="10">
    <location>
        <begin position="929"/>
        <end position="950"/>
    </location>
</feature>
<feature type="region of interest" description="Disordered" evidence="9">
    <location>
        <begin position="1043"/>
        <end position="1068"/>
    </location>
</feature>